<sequence length="356" mass="40426">MSLQVEYQGSYSDQRLQQLGHYMKELSTLRLLLVCVLTPLPCLFLSLIKEVPPMAPPEAGVYGNGVFFARSWAVMADPSLFVEVQRQLVVYQCQTTLPFVYPLYIYGFVSLTGWNQVIFVAVLPIIQIIAKNWISRALGDDDDQKPQCVIFVVEVYNALYVSSVLQTASSWASTAAVMVVDLVQFWVSMIDIIKVFEGLSALMAKIPCDHPLAKENFVQLAVRLMAMEAQTDSSNGRHDLELEAIFSQEERVRFIRKAKRVLFIAEYLLLVEYVEVVLPFAYCLHQFILFHMHNVLVLKRKLGYSSLQQLAFVLDAHAGVVQTKLNLIFVYIMQVSLTHLGTDFSFKFSWLKSTNG</sequence>
<evidence type="ECO:0000313" key="2">
    <source>
        <dbReference type="EMBL" id="EGZ10643.1"/>
    </source>
</evidence>
<dbReference type="KEGG" id="psoj:PHYSODRAFT_317784"/>
<feature type="transmembrane region" description="Helical" evidence="1">
    <location>
        <begin position="261"/>
        <end position="282"/>
    </location>
</feature>
<gene>
    <name evidence="2" type="ORF">PHYSODRAFT_317784</name>
</gene>
<name>G5A141_PHYSP</name>
<protein>
    <submittedName>
        <fullName evidence="2">Uncharacterized protein</fullName>
    </submittedName>
</protein>
<keyword evidence="1" id="KW-1133">Transmembrane helix</keyword>
<accession>G5A141</accession>
<reference evidence="2 3" key="1">
    <citation type="journal article" date="2006" name="Science">
        <title>Phytophthora genome sequences uncover evolutionary origins and mechanisms of pathogenesis.</title>
        <authorList>
            <person name="Tyler B.M."/>
            <person name="Tripathy S."/>
            <person name="Zhang X."/>
            <person name="Dehal P."/>
            <person name="Jiang R.H."/>
            <person name="Aerts A."/>
            <person name="Arredondo F.D."/>
            <person name="Baxter L."/>
            <person name="Bensasson D."/>
            <person name="Beynon J.L."/>
            <person name="Chapman J."/>
            <person name="Damasceno C.M."/>
            <person name="Dorrance A.E."/>
            <person name="Dou D."/>
            <person name="Dickerman A.W."/>
            <person name="Dubchak I.L."/>
            <person name="Garbelotto M."/>
            <person name="Gijzen M."/>
            <person name="Gordon S.G."/>
            <person name="Govers F."/>
            <person name="Grunwald N.J."/>
            <person name="Huang W."/>
            <person name="Ivors K.L."/>
            <person name="Jones R.W."/>
            <person name="Kamoun S."/>
            <person name="Krampis K."/>
            <person name="Lamour K.H."/>
            <person name="Lee M.K."/>
            <person name="McDonald W.H."/>
            <person name="Medina M."/>
            <person name="Meijer H.J."/>
            <person name="Nordberg E.K."/>
            <person name="Maclean D.J."/>
            <person name="Ospina-Giraldo M.D."/>
            <person name="Morris P.F."/>
            <person name="Phuntumart V."/>
            <person name="Putnam N.H."/>
            <person name="Rash S."/>
            <person name="Rose J.K."/>
            <person name="Sakihama Y."/>
            <person name="Salamov A.A."/>
            <person name="Savidor A."/>
            <person name="Scheuring C.F."/>
            <person name="Smith B.M."/>
            <person name="Sobral B.W."/>
            <person name="Terry A."/>
            <person name="Torto-Alalibo T.A."/>
            <person name="Win J."/>
            <person name="Xu Z."/>
            <person name="Zhang H."/>
            <person name="Grigoriev I.V."/>
            <person name="Rokhsar D.S."/>
            <person name="Boore J.L."/>
        </authorList>
    </citation>
    <scope>NUCLEOTIDE SEQUENCE [LARGE SCALE GENOMIC DNA]</scope>
    <source>
        <strain evidence="2 3">P6497</strain>
    </source>
</reference>
<feature type="transmembrane region" description="Helical" evidence="1">
    <location>
        <begin position="104"/>
        <end position="126"/>
    </location>
</feature>
<proteinExistence type="predicted"/>
<dbReference type="EMBL" id="JH159158">
    <property type="protein sequence ID" value="EGZ10643.1"/>
    <property type="molecule type" value="Genomic_DNA"/>
</dbReference>
<dbReference type="GeneID" id="20644119"/>
<organism evidence="2 3">
    <name type="scientific">Phytophthora sojae (strain P6497)</name>
    <name type="common">Soybean stem and root rot agent</name>
    <name type="synonym">Phytophthora megasperma f. sp. glycines</name>
    <dbReference type="NCBI Taxonomy" id="1094619"/>
    <lineage>
        <taxon>Eukaryota</taxon>
        <taxon>Sar</taxon>
        <taxon>Stramenopiles</taxon>
        <taxon>Oomycota</taxon>
        <taxon>Peronosporomycetes</taxon>
        <taxon>Peronosporales</taxon>
        <taxon>Peronosporaceae</taxon>
        <taxon>Phytophthora</taxon>
    </lineage>
</organism>
<keyword evidence="1" id="KW-0812">Transmembrane</keyword>
<dbReference type="RefSeq" id="XP_009533388.1">
    <property type="nucleotide sequence ID" value="XM_009535093.1"/>
</dbReference>
<dbReference type="AlphaFoldDB" id="G5A141"/>
<keyword evidence="3" id="KW-1185">Reference proteome</keyword>
<feature type="transmembrane region" description="Helical" evidence="1">
    <location>
        <begin position="29"/>
        <end position="48"/>
    </location>
</feature>
<keyword evidence="1" id="KW-0472">Membrane</keyword>
<dbReference type="InParanoid" id="G5A141"/>
<dbReference type="Proteomes" id="UP000002640">
    <property type="component" value="Unassembled WGS sequence"/>
</dbReference>
<evidence type="ECO:0000313" key="3">
    <source>
        <dbReference type="Proteomes" id="UP000002640"/>
    </source>
</evidence>
<evidence type="ECO:0000256" key="1">
    <source>
        <dbReference type="SAM" id="Phobius"/>
    </source>
</evidence>